<reference evidence="1" key="1">
    <citation type="submission" date="2020-05" db="EMBL/GenBank/DDBJ databases">
        <title>Large-scale comparative analyses of tick genomes elucidate their genetic diversity and vector capacities.</title>
        <authorList>
            <person name="Jia N."/>
            <person name="Wang J."/>
            <person name="Shi W."/>
            <person name="Du L."/>
            <person name="Sun Y."/>
            <person name="Zhan W."/>
            <person name="Jiang J."/>
            <person name="Wang Q."/>
            <person name="Zhang B."/>
            <person name="Ji P."/>
            <person name="Sakyi L.B."/>
            <person name="Cui X."/>
            <person name="Yuan T."/>
            <person name="Jiang B."/>
            <person name="Yang W."/>
            <person name="Lam T.T.-Y."/>
            <person name="Chang Q."/>
            <person name="Ding S."/>
            <person name="Wang X."/>
            <person name="Zhu J."/>
            <person name="Ruan X."/>
            <person name="Zhao L."/>
            <person name="Wei J."/>
            <person name="Que T."/>
            <person name="Du C."/>
            <person name="Cheng J."/>
            <person name="Dai P."/>
            <person name="Han X."/>
            <person name="Huang E."/>
            <person name="Gao Y."/>
            <person name="Liu J."/>
            <person name="Shao H."/>
            <person name="Ye R."/>
            <person name="Li L."/>
            <person name="Wei W."/>
            <person name="Wang X."/>
            <person name="Wang C."/>
            <person name="Yang T."/>
            <person name="Huo Q."/>
            <person name="Li W."/>
            <person name="Guo W."/>
            <person name="Chen H."/>
            <person name="Zhou L."/>
            <person name="Ni X."/>
            <person name="Tian J."/>
            <person name="Zhou Y."/>
            <person name="Sheng Y."/>
            <person name="Liu T."/>
            <person name="Pan Y."/>
            <person name="Xia L."/>
            <person name="Li J."/>
            <person name="Zhao F."/>
            <person name="Cao W."/>
        </authorList>
    </citation>
    <scope>NUCLEOTIDE SEQUENCE</scope>
    <source>
        <strain evidence="1">Hyas-2018</strain>
    </source>
</reference>
<organism evidence="1 2">
    <name type="scientific">Hyalomma asiaticum</name>
    <name type="common">Tick</name>
    <dbReference type="NCBI Taxonomy" id="266040"/>
    <lineage>
        <taxon>Eukaryota</taxon>
        <taxon>Metazoa</taxon>
        <taxon>Ecdysozoa</taxon>
        <taxon>Arthropoda</taxon>
        <taxon>Chelicerata</taxon>
        <taxon>Arachnida</taxon>
        <taxon>Acari</taxon>
        <taxon>Parasitiformes</taxon>
        <taxon>Ixodida</taxon>
        <taxon>Ixodoidea</taxon>
        <taxon>Ixodidae</taxon>
        <taxon>Hyalomminae</taxon>
        <taxon>Hyalomma</taxon>
    </lineage>
</organism>
<name>A0ACB7RWC3_HYAAI</name>
<protein>
    <submittedName>
        <fullName evidence="1">Uncharacterized protein</fullName>
    </submittedName>
</protein>
<dbReference type="Proteomes" id="UP000821845">
    <property type="component" value="Chromosome 7"/>
</dbReference>
<proteinExistence type="predicted"/>
<dbReference type="EMBL" id="CM023487">
    <property type="protein sequence ID" value="KAH6925192.1"/>
    <property type="molecule type" value="Genomic_DNA"/>
</dbReference>
<keyword evidence="2" id="KW-1185">Reference proteome</keyword>
<sequence>MIPSPSAARERSPDPRRVEPGELTPVHQSTSRRRIRGAYAWLKALGVGEDSYNTMLYTVLLRALPQEIVLNYHQSQPDLCTSSTEGSSSAGSATEHQRSPPWSATSDGSWKAKKGLFNIDPTTQSASPHFITIEGRVQIALKKAVGRRCLDLVELSTELAEAEAGARRPKQWRRFDTGQFLTGRRLTALPAEIGSRECCFFPSSPLEEAKADAPRVLASLAA</sequence>
<comment type="caution">
    <text evidence="1">The sequence shown here is derived from an EMBL/GenBank/DDBJ whole genome shotgun (WGS) entry which is preliminary data.</text>
</comment>
<evidence type="ECO:0000313" key="1">
    <source>
        <dbReference type="EMBL" id="KAH6925192.1"/>
    </source>
</evidence>
<evidence type="ECO:0000313" key="2">
    <source>
        <dbReference type="Proteomes" id="UP000821845"/>
    </source>
</evidence>
<gene>
    <name evidence="1" type="ORF">HPB50_001551</name>
</gene>
<accession>A0ACB7RWC3</accession>